<accession>A0ABS8XBM7</accession>
<sequence>MRRPLALTLILLALAALPAAADEAPRLTPSADGRELIDPTAGLAWSRCVEGMDWDGRRCTGTPRLATHAEALAMGRARAGAEGRAWRVPRVTELRRLFERLAHGKSAESLAPAAPAGWYWTSTTRIESEKVNAYSYRNVERGLTQRQVDRLVVQSGWAVEQPGADVRGDVAKREKLAVRLVRTLDPAPAP</sequence>
<feature type="chain" id="PRO_5045800262" evidence="1">
    <location>
        <begin position="22"/>
        <end position="190"/>
    </location>
</feature>
<feature type="domain" description="Lcl C-terminal" evidence="2">
    <location>
        <begin position="37"/>
        <end position="182"/>
    </location>
</feature>
<dbReference type="Pfam" id="PF07603">
    <property type="entry name" value="Lcl_C"/>
    <property type="match status" value="1"/>
</dbReference>
<keyword evidence="4" id="KW-1185">Reference proteome</keyword>
<dbReference type="InterPro" id="IPR011460">
    <property type="entry name" value="Lcl_C"/>
</dbReference>
<organism evidence="3 4">
    <name type="scientific">Pelomonas caseinilytica</name>
    <dbReference type="NCBI Taxonomy" id="2906763"/>
    <lineage>
        <taxon>Bacteria</taxon>
        <taxon>Pseudomonadati</taxon>
        <taxon>Pseudomonadota</taxon>
        <taxon>Betaproteobacteria</taxon>
        <taxon>Burkholderiales</taxon>
        <taxon>Sphaerotilaceae</taxon>
        <taxon>Roseateles</taxon>
    </lineage>
</organism>
<evidence type="ECO:0000313" key="3">
    <source>
        <dbReference type="EMBL" id="MCE4535963.1"/>
    </source>
</evidence>
<evidence type="ECO:0000256" key="1">
    <source>
        <dbReference type="SAM" id="SignalP"/>
    </source>
</evidence>
<keyword evidence="1" id="KW-0732">Signal</keyword>
<name>A0ABS8XBM7_9BURK</name>
<dbReference type="RefSeq" id="WP_233388815.1">
    <property type="nucleotide sequence ID" value="NZ_JAJTWT010000001.1"/>
</dbReference>
<protein>
    <submittedName>
        <fullName evidence="3">DUF1566 domain-containing protein</fullName>
    </submittedName>
</protein>
<dbReference type="Proteomes" id="UP001201463">
    <property type="component" value="Unassembled WGS sequence"/>
</dbReference>
<comment type="caution">
    <text evidence="3">The sequence shown here is derived from an EMBL/GenBank/DDBJ whole genome shotgun (WGS) entry which is preliminary data.</text>
</comment>
<evidence type="ECO:0000313" key="4">
    <source>
        <dbReference type="Proteomes" id="UP001201463"/>
    </source>
</evidence>
<gene>
    <name evidence="3" type="ORF">LXT12_01645</name>
</gene>
<proteinExistence type="predicted"/>
<dbReference type="EMBL" id="JAJTWT010000001">
    <property type="protein sequence ID" value="MCE4535963.1"/>
    <property type="molecule type" value="Genomic_DNA"/>
</dbReference>
<reference evidence="3 4" key="1">
    <citation type="submission" date="2021-12" db="EMBL/GenBank/DDBJ databases">
        <title>Genome seq of p7.</title>
        <authorList>
            <person name="Seo T."/>
        </authorList>
    </citation>
    <scope>NUCLEOTIDE SEQUENCE [LARGE SCALE GENOMIC DNA]</scope>
    <source>
        <strain evidence="3 4">P7</strain>
    </source>
</reference>
<evidence type="ECO:0000259" key="2">
    <source>
        <dbReference type="Pfam" id="PF07603"/>
    </source>
</evidence>
<feature type="signal peptide" evidence="1">
    <location>
        <begin position="1"/>
        <end position="21"/>
    </location>
</feature>